<dbReference type="EMBL" id="JAOAMV010000005">
    <property type="protein sequence ID" value="MCT2559664.1"/>
    <property type="molecule type" value="Genomic_DNA"/>
</dbReference>
<reference evidence="11" key="1">
    <citation type="submission" date="2022-09" db="EMBL/GenBank/DDBJ databases">
        <title>The genome sequence of Tsuneonella sp. YG55.</title>
        <authorList>
            <person name="Liu Y."/>
        </authorList>
    </citation>
    <scope>NUCLEOTIDE SEQUENCE</scope>
    <source>
        <strain evidence="11">YG55</strain>
    </source>
</reference>
<dbReference type="PANTHER" id="PTHR43528">
    <property type="entry name" value="ALPHA-KETOGLUTARATE PERMEASE"/>
    <property type="match status" value="1"/>
</dbReference>
<dbReference type="AlphaFoldDB" id="A0A9X2W313"/>
<feature type="transmembrane region" description="Helical" evidence="9">
    <location>
        <begin position="61"/>
        <end position="85"/>
    </location>
</feature>
<keyword evidence="7 9" id="KW-1133">Transmembrane helix</keyword>
<dbReference type="InterPro" id="IPR051084">
    <property type="entry name" value="H+-coupled_symporters"/>
</dbReference>
<evidence type="ECO:0000256" key="6">
    <source>
        <dbReference type="ARBA" id="ARBA00022847"/>
    </source>
</evidence>
<feature type="transmembrane region" description="Helical" evidence="9">
    <location>
        <begin position="404"/>
        <end position="422"/>
    </location>
</feature>
<dbReference type="InterPro" id="IPR036259">
    <property type="entry name" value="MFS_trans_sf"/>
</dbReference>
<evidence type="ECO:0000256" key="7">
    <source>
        <dbReference type="ARBA" id="ARBA00022989"/>
    </source>
</evidence>
<dbReference type="Gene3D" id="1.20.1250.20">
    <property type="entry name" value="MFS general substrate transporter like domains"/>
    <property type="match status" value="2"/>
</dbReference>
<feature type="transmembrane region" description="Helical" evidence="9">
    <location>
        <begin position="371"/>
        <end position="392"/>
    </location>
</feature>
<dbReference type="GO" id="GO:0005886">
    <property type="term" value="C:plasma membrane"/>
    <property type="evidence" value="ECO:0007669"/>
    <property type="project" value="UniProtKB-SubCell"/>
</dbReference>
<feature type="transmembrane region" description="Helical" evidence="9">
    <location>
        <begin position="278"/>
        <end position="301"/>
    </location>
</feature>
<evidence type="ECO:0000256" key="3">
    <source>
        <dbReference type="ARBA" id="ARBA00022448"/>
    </source>
</evidence>
<evidence type="ECO:0000256" key="9">
    <source>
        <dbReference type="SAM" id="Phobius"/>
    </source>
</evidence>
<protein>
    <submittedName>
        <fullName evidence="11">MFS transporter</fullName>
    </submittedName>
</protein>
<dbReference type="PANTHER" id="PTHR43528:SF3">
    <property type="entry name" value="CITRATE-PROTON SYMPORTER"/>
    <property type="match status" value="1"/>
</dbReference>
<dbReference type="PROSITE" id="PS00217">
    <property type="entry name" value="SUGAR_TRANSPORT_2"/>
    <property type="match status" value="1"/>
</dbReference>
<dbReference type="InterPro" id="IPR020846">
    <property type="entry name" value="MFS_dom"/>
</dbReference>
<evidence type="ECO:0000313" key="12">
    <source>
        <dbReference type="Proteomes" id="UP001142648"/>
    </source>
</evidence>
<evidence type="ECO:0000256" key="4">
    <source>
        <dbReference type="ARBA" id="ARBA00022475"/>
    </source>
</evidence>
<evidence type="ECO:0000256" key="8">
    <source>
        <dbReference type="ARBA" id="ARBA00023136"/>
    </source>
</evidence>
<evidence type="ECO:0000256" key="5">
    <source>
        <dbReference type="ARBA" id="ARBA00022692"/>
    </source>
</evidence>
<dbReference type="Pfam" id="PF07690">
    <property type="entry name" value="MFS_1"/>
    <property type="match status" value="1"/>
</dbReference>
<feature type="transmembrane region" description="Helical" evidence="9">
    <location>
        <begin position="162"/>
        <end position="185"/>
    </location>
</feature>
<keyword evidence="4" id="KW-1003">Cell membrane</keyword>
<dbReference type="FunFam" id="1.20.1250.20:FF:000001">
    <property type="entry name" value="Dicarboxylate MFS transporter"/>
    <property type="match status" value="1"/>
</dbReference>
<feature type="transmembrane region" description="Helical" evidence="9">
    <location>
        <begin position="97"/>
        <end position="115"/>
    </location>
</feature>
<keyword evidence="12" id="KW-1185">Reference proteome</keyword>
<keyword evidence="3" id="KW-0813">Transport</keyword>
<gene>
    <name evidence="11" type="ORF">N0B51_11805</name>
</gene>
<feature type="transmembrane region" description="Helical" evidence="9">
    <location>
        <begin position="197"/>
        <end position="216"/>
    </location>
</feature>
<dbReference type="GO" id="GO:0015293">
    <property type="term" value="F:symporter activity"/>
    <property type="evidence" value="ECO:0007669"/>
    <property type="project" value="UniProtKB-KW"/>
</dbReference>
<proteinExistence type="inferred from homology"/>
<comment type="similarity">
    <text evidence="2">Belongs to the major facilitator superfamily. Metabolite:H+ Symporter (MHS) family (TC 2.A.1.6) family.</text>
</comment>
<dbReference type="RefSeq" id="WP_259962569.1">
    <property type="nucleotide sequence ID" value="NZ_JAOAMV010000005.1"/>
</dbReference>
<accession>A0A9X2W313</accession>
<evidence type="ECO:0000256" key="1">
    <source>
        <dbReference type="ARBA" id="ARBA00004651"/>
    </source>
</evidence>
<feature type="transmembrane region" description="Helical" evidence="9">
    <location>
        <begin position="121"/>
        <end position="141"/>
    </location>
</feature>
<feature type="transmembrane region" description="Helical" evidence="9">
    <location>
        <begin position="334"/>
        <end position="359"/>
    </location>
</feature>
<keyword evidence="6" id="KW-0769">Symport</keyword>
<evidence type="ECO:0000313" key="11">
    <source>
        <dbReference type="EMBL" id="MCT2559664.1"/>
    </source>
</evidence>
<feature type="transmembrane region" description="Helical" evidence="9">
    <location>
        <begin position="244"/>
        <end position="266"/>
    </location>
</feature>
<keyword evidence="8 9" id="KW-0472">Membrane</keyword>
<feature type="transmembrane region" description="Helical" evidence="9">
    <location>
        <begin position="308"/>
        <end position="328"/>
    </location>
</feature>
<comment type="caution">
    <text evidence="11">The sequence shown here is derived from an EMBL/GenBank/DDBJ whole genome shotgun (WGS) entry which is preliminary data.</text>
</comment>
<feature type="domain" description="Major facilitator superfamily (MFS) profile" evidence="10">
    <location>
        <begin position="25"/>
        <end position="427"/>
    </location>
</feature>
<evidence type="ECO:0000259" key="10">
    <source>
        <dbReference type="PROSITE" id="PS50850"/>
    </source>
</evidence>
<comment type="subcellular location">
    <subcellularLocation>
        <location evidence="1">Cell membrane</location>
        <topology evidence="1">Multi-pass membrane protein</topology>
    </subcellularLocation>
</comment>
<keyword evidence="5 9" id="KW-0812">Transmembrane</keyword>
<dbReference type="InterPro" id="IPR005829">
    <property type="entry name" value="Sugar_transporter_CS"/>
</dbReference>
<dbReference type="InterPro" id="IPR011701">
    <property type="entry name" value="MFS"/>
</dbReference>
<evidence type="ECO:0000256" key="2">
    <source>
        <dbReference type="ARBA" id="ARBA00008240"/>
    </source>
</evidence>
<dbReference type="SUPFAM" id="SSF103473">
    <property type="entry name" value="MFS general substrate transporter"/>
    <property type="match status" value="1"/>
</dbReference>
<organism evidence="11 12">
    <name type="scientific">Tsuneonella litorea</name>
    <dbReference type="NCBI Taxonomy" id="2976475"/>
    <lineage>
        <taxon>Bacteria</taxon>
        <taxon>Pseudomonadati</taxon>
        <taxon>Pseudomonadota</taxon>
        <taxon>Alphaproteobacteria</taxon>
        <taxon>Sphingomonadales</taxon>
        <taxon>Erythrobacteraceae</taxon>
        <taxon>Tsuneonella</taxon>
    </lineage>
</organism>
<name>A0A9X2W313_9SPHN</name>
<dbReference type="PROSITE" id="PS50850">
    <property type="entry name" value="MFS"/>
    <property type="match status" value="1"/>
</dbReference>
<dbReference type="Proteomes" id="UP001142648">
    <property type="component" value="Unassembled WGS sequence"/>
</dbReference>
<sequence>MEIPAEEAPVTGPVDALTPRQRRRAIAAATLGNGLEFYDFITYAFFAIQIGNTFFPSESPFLSLMGSLAAFGAGFITRPLGAAVLGTYADRHGRKPAMLVSMTMMGVGILLLALTPGYATIGYAAPVIAVLARLIQGFALGGEVGSATIYMMESSTPQRRGFTMSFQGASQAVAATIGSLVGLMLSLVMSEAELASYGWRIALLLGATIVPLALVIRHSLPETIHHADTAVVADDGWRSYLRPIVCGFLIIASGTIGSYIFTYMATYGQNTLKLSTTISFSGSVANNAIQIVAVMTGAILSDRFGRKAAMVLPQCLFALSVVPCFLWLTTQRDAFSFIGANLVLAGIGSFVYGAVYAAISESIPKAVRARVFALVYSIPVAVFGGTTQMVVTWILEVTGDPMSIAYYLTGVSLVGLGAMIAMRESAPVRIGTLVASPA</sequence>